<comment type="similarity">
    <text evidence="1">Belongs to the TIP41 family.</text>
</comment>
<evidence type="ECO:0000313" key="3">
    <source>
        <dbReference type="EMBL" id="KAK7790284.1"/>
    </source>
</evidence>
<accession>A0AAN9V8I7</accession>
<proteinExistence type="inferred from homology"/>
<evidence type="ECO:0000256" key="1">
    <source>
        <dbReference type="ARBA" id="ARBA00006658"/>
    </source>
</evidence>
<comment type="caution">
    <text evidence="3">The sequence shown here is derived from an EMBL/GenBank/DDBJ whole genome shotgun (WGS) entry which is preliminary data.</text>
</comment>
<organism evidence="3 4">
    <name type="scientific">Gryllus longicercus</name>
    <dbReference type="NCBI Taxonomy" id="2509291"/>
    <lineage>
        <taxon>Eukaryota</taxon>
        <taxon>Metazoa</taxon>
        <taxon>Ecdysozoa</taxon>
        <taxon>Arthropoda</taxon>
        <taxon>Hexapoda</taxon>
        <taxon>Insecta</taxon>
        <taxon>Pterygota</taxon>
        <taxon>Neoptera</taxon>
        <taxon>Polyneoptera</taxon>
        <taxon>Orthoptera</taxon>
        <taxon>Ensifera</taxon>
        <taxon>Gryllidea</taxon>
        <taxon>Grylloidea</taxon>
        <taxon>Gryllidae</taxon>
        <taxon>Gryllinae</taxon>
        <taxon>Gryllus</taxon>
    </lineage>
</organism>
<dbReference type="PANTHER" id="PTHR21021">
    <property type="entry name" value="GAF/PUTATIVE CYTOSKELETAL PROTEIN"/>
    <property type="match status" value="1"/>
</dbReference>
<dbReference type="AlphaFoldDB" id="A0AAN9V8I7"/>
<dbReference type="GO" id="GO:0031929">
    <property type="term" value="P:TOR signaling"/>
    <property type="evidence" value="ECO:0007669"/>
    <property type="project" value="TreeGrafter"/>
</dbReference>
<protein>
    <recommendedName>
        <fullName evidence="2">TIP41-like protein</fullName>
    </recommendedName>
</protein>
<dbReference type="EMBL" id="JAZDUA010000648">
    <property type="protein sequence ID" value="KAK7790284.1"/>
    <property type="molecule type" value="Genomic_DNA"/>
</dbReference>
<dbReference type="PANTHER" id="PTHR21021:SF16">
    <property type="entry name" value="TIP41-LIKE PROTEIN"/>
    <property type="match status" value="1"/>
</dbReference>
<dbReference type="InterPro" id="IPR007303">
    <property type="entry name" value="TIP41-like"/>
</dbReference>
<keyword evidence="4" id="KW-1185">Reference proteome</keyword>
<dbReference type="Proteomes" id="UP001378592">
    <property type="component" value="Unassembled WGS sequence"/>
</dbReference>
<gene>
    <name evidence="3" type="ORF">R5R35_003864</name>
</gene>
<reference evidence="3 4" key="1">
    <citation type="submission" date="2024-03" db="EMBL/GenBank/DDBJ databases">
        <title>The genome assembly and annotation of the cricket Gryllus longicercus Weissman &amp; Gray.</title>
        <authorList>
            <person name="Szrajer S."/>
            <person name="Gray D."/>
            <person name="Ylla G."/>
        </authorList>
    </citation>
    <scope>NUCLEOTIDE SEQUENCE [LARGE SCALE GENOMIC DNA]</scope>
    <source>
        <strain evidence="3">DAG 2021-001</strain>
        <tissue evidence="3">Whole body minus gut</tissue>
    </source>
</reference>
<dbReference type="Pfam" id="PF04176">
    <property type="entry name" value="TIP41"/>
    <property type="match status" value="1"/>
</dbReference>
<evidence type="ECO:0000256" key="2">
    <source>
        <dbReference type="ARBA" id="ARBA00018951"/>
    </source>
</evidence>
<dbReference type="InterPro" id="IPR051330">
    <property type="entry name" value="Phosphatase_reg/MetRdx"/>
</dbReference>
<sequence>MAVQTKSNIDIMRLPVKSEEHTFGDWELKFKQSHILHSKCYQSDVCGPSDPCFFCLYNRELQLPHMPDMVFPQNSLVLRHKTGCGIQFNALEALKRVCNGKQNLKVACADEWLESRQDMGPLEQVNPFDWTFTTDYSGTILGDMKVEATELKLDLNKLRQKEKILFYHDLTLYEDELHDNGTAVCSVKIRVMPNSFFILLRFFLRVDNVKIRINDTRIYHEFDLNYLLREYSSREANVGDLKVPHSVLVDPNEVTQFLPIVKIVNEKLIFPSPGNDDSGKSGS</sequence>
<dbReference type="GO" id="GO:0005829">
    <property type="term" value="C:cytosol"/>
    <property type="evidence" value="ECO:0007669"/>
    <property type="project" value="TreeGrafter"/>
</dbReference>
<name>A0AAN9V8I7_9ORTH</name>
<evidence type="ECO:0000313" key="4">
    <source>
        <dbReference type="Proteomes" id="UP001378592"/>
    </source>
</evidence>